<sequence length="171" mass="19866">MRSLTITYRITKKQISNLVRTEKDGRVRQRLKAMKFISQGQTIPQVARRMDIAERPLRKWLHRFNKEGPSGLCDAPRSGQPPKINTKQIEKFKQRIRRGVTEQDNVCSLRGKDLQGILQKEFNAQYSLGGTYFLLHRLGFSCLCPRPQHPQVDIQAQETFKKKSYQRPLGS</sequence>
<organism evidence="2">
    <name type="scientific">marine sediment metagenome</name>
    <dbReference type="NCBI Taxonomy" id="412755"/>
    <lineage>
        <taxon>unclassified sequences</taxon>
        <taxon>metagenomes</taxon>
        <taxon>ecological metagenomes</taxon>
    </lineage>
</organism>
<dbReference type="AlphaFoldDB" id="A0A0F8ZKG5"/>
<dbReference type="EMBL" id="LAZR01047392">
    <property type="protein sequence ID" value="KKK94328.1"/>
    <property type="molecule type" value="Genomic_DNA"/>
</dbReference>
<protein>
    <recommendedName>
        <fullName evidence="1">Winged helix-turn helix domain-containing protein</fullName>
    </recommendedName>
</protein>
<dbReference type="InterPro" id="IPR025959">
    <property type="entry name" value="Winged_HTH_dom"/>
</dbReference>
<dbReference type="Pfam" id="PF13551">
    <property type="entry name" value="HTH_29"/>
    <property type="match status" value="1"/>
</dbReference>
<accession>A0A0F8ZKG5</accession>
<name>A0A0F8ZKG5_9ZZZZ</name>
<dbReference type="SUPFAM" id="SSF46689">
    <property type="entry name" value="Homeodomain-like"/>
    <property type="match status" value="1"/>
</dbReference>
<comment type="caution">
    <text evidence="2">The sequence shown here is derived from an EMBL/GenBank/DDBJ whole genome shotgun (WGS) entry which is preliminary data.</text>
</comment>
<dbReference type="InterPro" id="IPR009057">
    <property type="entry name" value="Homeodomain-like_sf"/>
</dbReference>
<dbReference type="Pfam" id="PF13592">
    <property type="entry name" value="HTH_33"/>
    <property type="match status" value="1"/>
</dbReference>
<evidence type="ECO:0000313" key="2">
    <source>
        <dbReference type="EMBL" id="KKK94328.1"/>
    </source>
</evidence>
<gene>
    <name evidence="2" type="ORF">LCGC14_2683950</name>
</gene>
<reference evidence="2" key="1">
    <citation type="journal article" date="2015" name="Nature">
        <title>Complex archaea that bridge the gap between prokaryotes and eukaryotes.</title>
        <authorList>
            <person name="Spang A."/>
            <person name="Saw J.H."/>
            <person name="Jorgensen S.L."/>
            <person name="Zaremba-Niedzwiedzka K."/>
            <person name="Martijn J."/>
            <person name="Lind A.E."/>
            <person name="van Eijk R."/>
            <person name="Schleper C."/>
            <person name="Guy L."/>
            <person name="Ettema T.J."/>
        </authorList>
    </citation>
    <scope>NUCLEOTIDE SEQUENCE</scope>
</reference>
<evidence type="ECO:0000259" key="1">
    <source>
        <dbReference type="Pfam" id="PF13592"/>
    </source>
</evidence>
<feature type="domain" description="Winged helix-turn helix" evidence="1">
    <location>
        <begin position="110"/>
        <end position="164"/>
    </location>
</feature>
<proteinExistence type="predicted"/>